<dbReference type="CDD" id="cd01420">
    <property type="entry name" value="MoaC_PE"/>
    <property type="match status" value="1"/>
</dbReference>
<feature type="binding site" evidence="6">
    <location>
        <begin position="115"/>
        <end position="116"/>
    </location>
    <ligand>
        <name>substrate</name>
    </ligand>
</feature>
<reference evidence="8 9" key="1">
    <citation type="submission" date="2019-07" db="EMBL/GenBank/DDBJ databases">
        <title>Draft genome for Streptomyces benahoarensis MZ03-48.</title>
        <authorList>
            <person name="Gonzalez-Pimentel J.L."/>
        </authorList>
    </citation>
    <scope>NUCLEOTIDE SEQUENCE [LARGE SCALE GENOMIC DNA]</scope>
    <source>
        <strain evidence="8 9">MZ03-48</strain>
    </source>
</reference>
<organism evidence="8 9">
    <name type="scientific">Streptomyces benahoarensis</name>
    <dbReference type="NCBI Taxonomy" id="2595054"/>
    <lineage>
        <taxon>Bacteria</taxon>
        <taxon>Bacillati</taxon>
        <taxon>Actinomycetota</taxon>
        <taxon>Actinomycetes</taxon>
        <taxon>Kitasatosporales</taxon>
        <taxon>Streptomycetaceae</taxon>
        <taxon>Streptomyces</taxon>
    </lineage>
</organism>
<dbReference type="Proteomes" id="UP000320888">
    <property type="component" value="Unassembled WGS sequence"/>
</dbReference>
<accession>A0A553ZGW7</accession>
<dbReference type="AlphaFoldDB" id="A0A553ZGW7"/>
<keyword evidence="5 6" id="KW-0456">Lyase</keyword>
<evidence type="ECO:0000256" key="3">
    <source>
        <dbReference type="ARBA" id="ARBA00012575"/>
    </source>
</evidence>
<evidence type="ECO:0000256" key="1">
    <source>
        <dbReference type="ARBA" id="ARBA00001637"/>
    </source>
</evidence>
<dbReference type="Gene3D" id="3.30.70.640">
    <property type="entry name" value="Molybdopterin cofactor biosynthesis C (MoaC) domain"/>
    <property type="match status" value="1"/>
</dbReference>
<sequence length="160" mass="16395">MSSGQQHLTHLDAAGAARMVDVTAKDVTARTARATGRVLVSPQVVALLRGEGLPKGDALATARIAGIMGAKRTPELIPLCHPLAVSGVTVDLTVADDAVEIAATVRTTDRTGVEMEALTAVSVAALTVVDMVKAVDKAAVISDVRVETKTGGKSGDWSRG</sequence>
<dbReference type="OrthoDB" id="9794429at2"/>
<dbReference type="EC" id="4.6.1.17" evidence="3 6"/>
<comment type="catalytic activity">
    <reaction evidence="1 6">
        <text>(8S)-3',8-cyclo-7,8-dihydroguanosine 5'-triphosphate = cyclic pyranopterin phosphate + diphosphate</text>
        <dbReference type="Rhea" id="RHEA:49580"/>
        <dbReference type="ChEBI" id="CHEBI:33019"/>
        <dbReference type="ChEBI" id="CHEBI:59648"/>
        <dbReference type="ChEBI" id="CHEBI:131766"/>
        <dbReference type="EC" id="4.6.1.17"/>
    </reaction>
</comment>
<evidence type="ECO:0000259" key="7">
    <source>
        <dbReference type="Pfam" id="PF01967"/>
    </source>
</evidence>
<dbReference type="NCBIfam" id="NF006870">
    <property type="entry name" value="PRK09364.1"/>
    <property type="match status" value="1"/>
</dbReference>
<keyword evidence="9" id="KW-1185">Reference proteome</keyword>
<feature type="active site" evidence="6">
    <location>
        <position position="130"/>
    </location>
</feature>
<dbReference type="GO" id="GO:0006777">
    <property type="term" value="P:Mo-molybdopterin cofactor biosynthetic process"/>
    <property type="evidence" value="ECO:0007669"/>
    <property type="project" value="UniProtKB-UniRule"/>
</dbReference>
<evidence type="ECO:0000256" key="6">
    <source>
        <dbReference type="HAMAP-Rule" id="MF_01224"/>
    </source>
</evidence>
<dbReference type="InterPro" id="IPR050105">
    <property type="entry name" value="MoCo_biosynth_MoaA/MoaC"/>
</dbReference>
<dbReference type="InterPro" id="IPR002820">
    <property type="entry name" value="Mopterin_CF_biosynth-C_dom"/>
</dbReference>
<evidence type="ECO:0000256" key="4">
    <source>
        <dbReference type="ARBA" id="ARBA00023150"/>
    </source>
</evidence>
<dbReference type="Pfam" id="PF01967">
    <property type="entry name" value="MoaC"/>
    <property type="match status" value="1"/>
</dbReference>
<dbReference type="EMBL" id="VKLS01000138">
    <property type="protein sequence ID" value="TSB40714.1"/>
    <property type="molecule type" value="Genomic_DNA"/>
</dbReference>
<comment type="caution">
    <text evidence="8">The sequence shown here is derived from an EMBL/GenBank/DDBJ whole genome shotgun (WGS) entry which is preliminary data.</text>
</comment>
<feature type="binding site" evidence="6">
    <location>
        <begin position="79"/>
        <end position="81"/>
    </location>
    <ligand>
        <name>substrate</name>
    </ligand>
</feature>
<dbReference type="InterPro" id="IPR047594">
    <property type="entry name" value="MoaC_bact/euk"/>
</dbReference>
<dbReference type="PANTHER" id="PTHR22960">
    <property type="entry name" value="MOLYBDOPTERIN COFACTOR SYNTHESIS PROTEIN A"/>
    <property type="match status" value="1"/>
</dbReference>
<comment type="pathway">
    <text evidence="2 6">Cofactor biosynthesis; molybdopterin biosynthesis.</text>
</comment>
<name>A0A553ZGW7_9ACTN</name>
<dbReference type="GO" id="GO:0061799">
    <property type="term" value="F:cyclic pyranopterin monophosphate synthase activity"/>
    <property type="evidence" value="ECO:0007669"/>
    <property type="project" value="UniProtKB-UniRule"/>
</dbReference>
<feature type="domain" description="Molybdopterin cofactor biosynthesis C (MoaC)" evidence="7">
    <location>
        <begin position="19"/>
        <end position="152"/>
    </location>
</feature>
<dbReference type="InterPro" id="IPR036522">
    <property type="entry name" value="MoaC_sf"/>
</dbReference>
<proteinExistence type="inferred from homology"/>
<comment type="function">
    <text evidence="6">Catalyzes the conversion of (8S)-3',8-cyclo-7,8-dihydroguanosine 5'-triphosphate to cyclic pyranopterin monophosphate (cPMP).</text>
</comment>
<dbReference type="UniPathway" id="UPA00344"/>
<comment type="subunit">
    <text evidence="6">Homohexamer; trimer of dimers.</text>
</comment>
<dbReference type="SUPFAM" id="SSF55040">
    <property type="entry name" value="Molybdenum cofactor biosynthesis protein C, MoaC"/>
    <property type="match status" value="1"/>
</dbReference>
<evidence type="ECO:0000313" key="8">
    <source>
        <dbReference type="EMBL" id="TSB40714.1"/>
    </source>
</evidence>
<dbReference type="PANTHER" id="PTHR22960:SF29">
    <property type="entry name" value="CYCLIC PYRANOPTERIN MONOPHOSPHATE SYNTHASE"/>
    <property type="match status" value="1"/>
</dbReference>
<evidence type="ECO:0000313" key="9">
    <source>
        <dbReference type="Proteomes" id="UP000320888"/>
    </source>
</evidence>
<evidence type="ECO:0000256" key="5">
    <source>
        <dbReference type="ARBA" id="ARBA00023239"/>
    </source>
</evidence>
<gene>
    <name evidence="6 8" type="primary">moaC</name>
    <name evidence="8" type="ORF">FNZ23_13660</name>
</gene>
<dbReference type="InterPro" id="IPR023045">
    <property type="entry name" value="MoaC"/>
</dbReference>
<evidence type="ECO:0000256" key="2">
    <source>
        <dbReference type="ARBA" id="ARBA00005046"/>
    </source>
</evidence>
<dbReference type="HAMAP" id="MF_01224_B">
    <property type="entry name" value="MoaC_B"/>
    <property type="match status" value="1"/>
</dbReference>
<comment type="similarity">
    <text evidence="6">Belongs to the MoaC family.</text>
</comment>
<dbReference type="NCBIfam" id="TIGR00581">
    <property type="entry name" value="moaC"/>
    <property type="match status" value="1"/>
</dbReference>
<dbReference type="RefSeq" id="WP_143942559.1">
    <property type="nucleotide sequence ID" value="NZ_VKLS01000138.1"/>
</dbReference>
<keyword evidence="4 6" id="KW-0501">Molybdenum cofactor biosynthesis</keyword>
<protein>
    <recommendedName>
        <fullName evidence="3 6">Cyclic pyranopterin monophosphate synthase</fullName>
        <ecNumber evidence="3 6">4.6.1.17</ecNumber>
    </recommendedName>
    <alternativeName>
        <fullName evidence="6">Molybdenum cofactor biosynthesis protein C</fullName>
    </alternativeName>
</protein>